<protein>
    <submittedName>
        <fullName evidence="1">Uncharacterized protein</fullName>
    </submittedName>
</protein>
<reference evidence="1 2" key="1">
    <citation type="submission" date="2020-08" db="EMBL/GenBank/DDBJ databases">
        <title>Genomic Encyclopedia of Type Strains, Phase IV (KMG-IV): sequencing the most valuable type-strain genomes for metagenomic binning, comparative biology and taxonomic classification.</title>
        <authorList>
            <person name="Goeker M."/>
        </authorList>
    </citation>
    <scope>NUCLEOTIDE SEQUENCE [LARGE SCALE GENOMIC DNA]</scope>
    <source>
        <strain evidence="1 2">DSM 103733</strain>
    </source>
</reference>
<evidence type="ECO:0000313" key="2">
    <source>
        <dbReference type="Proteomes" id="UP000538666"/>
    </source>
</evidence>
<dbReference type="OrthoDB" id="123077at2"/>
<dbReference type="AlphaFoldDB" id="A0A841JQ49"/>
<keyword evidence="2" id="KW-1185">Reference proteome</keyword>
<dbReference type="EMBL" id="JACHEK010000002">
    <property type="protein sequence ID" value="MBB6143512.1"/>
    <property type="molecule type" value="Genomic_DNA"/>
</dbReference>
<name>A0A841JQ49_9BACT</name>
<dbReference type="Proteomes" id="UP000538666">
    <property type="component" value="Unassembled WGS sequence"/>
</dbReference>
<organism evidence="1 2">
    <name type="scientific">Silvibacterium bohemicum</name>
    <dbReference type="NCBI Taxonomy" id="1577686"/>
    <lineage>
        <taxon>Bacteria</taxon>
        <taxon>Pseudomonadati</taxon>
        <taxon>Acidobacteriota</taxon>
        <taxon>Terriglobia</taxon>
        <taxon>Terriglobales</taxon>
        <taxon>Acidobacteriaceae</taxon>
        <taxon>Silvibacterium</taxon>
    </lineage>
</organism>
<dbReference type="RefSeq" id="WP_050062375.1">
    <property type="nucleotide sequence ID" value="NZ_JACHEK010000002.1"/>
</dbReference>
<proteinExistence type="predicted"/>
<evidence type="ECO:0000313" key="1">
    <source>
        <dbReference type="EMBL" id="MBB6143512.1"/>
    </source>
</evidence>
<comment type="caution">
    <text evidence="1">The sequence shown here is derived from an EMBL/GenBank/DDBJ whole genome shotgun (WGS) entry which is preliminary data.</text>
</comment>
<gene>
    <name evidence="1" type="ORF">HNQ77_001456</name>
</gene>
<sequence length="60" mass="6710">MPLSGEAIRMMNYVDDVSTTLRRILALVPTLTTEERLRVSEYMGKATPNVETVVAALEKQ</sequence>
<accession>A0A841JQ49</accession>